<evidence type="ECO:0000313" key="3">
    <source>
        <dbReference type="Proteomes" id="UP001291623"/>
    </source>
</evidence>
<organism evidence="2 3">
    <name type="scientific">Anisodus tanguticus</name>
    <dbReference type="NCBI Taxonomy" id="243964"/>
    <lineage>
        <taxon>Eukaryota</taxon>
        <taxon>Viridiplantae</taxon>
        <taxon>Streptophyta</taxon>
        <taxon>Embryophyta</taxon>
        <taxon>Tracheophyta</taxon>
        <taxon>Spermatophyta</taxon>
        <taxon>Magnoliopsida</taxon>
        <taxon>eudicotyledons</taxon>
        <taxon>Gunneridae</taxon>
        <taxon>Pentapetalae</taxon>
        <taxon>asterids</taxon>
        <taxon>lamiids</taxon>
        <taxon>Solanales</taxon>
        <taxon>Solanaceae</taxon>
        <taxon>Solanoideae</taxon>
        <taxon>Hyoscyameae</taxon>
        <taxon>Anisodus</taxon>
    </lineage>
</organism>
<name>A0AAE1QT23_9SOLA</name>
<dbReference type="Proteomes" id="UP001291623">
    <property type="component" value="Unassembled WGS sequence"/>
</dbReference>
<sequence length="75" mass="8283">MVAGKKDDLTFSGVSERNLRDETPAQGPKLRWVKTTRMYSKEEPGHQKSRSNQIWEFAAGAHRPNGGAGSSPARD</sequence>
<evidence type="ECO:0000256" key="1">
    <source>
        <dbReference type="SAM" id="MobiDB-lite"/>
    </source>
</evidence>
<evidence type="ECO:0000313" key="2">
    <source>
        <dbReference type="EMBL" id="KAK4339058.1"/>
    </source>
</evidence>
<accession>A0AAE1QT23</accession>
<feature type="region of interest" description="Disordered" evidence="1">
    <location>
        <begin position="1"/>
        <end position="75"/>
    </location>
</feature>
<gene>
    <name evidence="2" type="ORF">RND71_040520</name>
</gene>
<reference evidence="2" key="1">
    <citation type="submission" date="2023-12" db="EMBL/GenBank/DDBJ databases">
        <title>Genome assembly of Anisodus tanguticus.</title>
        <authorList>
            <person name="Wang Y.-J."/>
        </authorList>
    </citation>
    <scope>NUCLEOTIDE SEQUENCE</scope>
    <source>
        <strain evidence="2">KB-2021</strain>
        <tissue evidence="2">Leaf</tissue>
    </source>
</reference>
<keyword evidence="3" id="KW-1185">Reference proteome</keyword>
<comment type="caution">
    <text evidence="2">The sequence shown here is derived from an EMBL/GenBank/DDBJ whole genome shotgun (WGS) entry which is preliminary data.</text>
</comment>
<protein>
    <submittedName>
        <fullName evidence="2">Uncharacterized protein</fullName>
    </submittedName>
</protein>
<dbReference type="EMBL" id="JAVYJV010000023">
    <property type="protein sequence ID" value="KAK4339058.1"/>
    <property type="molecule type" value="Genomic_DNA"/>
</dbReference>
<proteinExistence type="predicted"/>
<dbReference type="AlphaFoldDB" id="A0AAE1QT23"/>